<dbReference type="OrthoDB" id="9760040at2"/>
<dbReference type="AlphaFoldDB" id="A0A1C4ZTX9"/>
<sequence>MEEFVPLAERIVEALLESRPGLATSAGDHRYDDRLPDLSADARAADQAMLRDAADALSELDPDSLGVEERVDHALLSSLVDRELFEATEIRAHEWDPLRHNPGPLLHALLARPFAPAEERLASLAGRLAAVPDALATARATLRDMPRIHAETAVGQFTGTAALIRDELPGVLAEAPGMFDRVEPAATAAIAALEEFVAWLRIGLAADAGPGRDPRLGRRRWEARLWHTLDTELSAAEVQRRAWANLDRVTAEIREAAVELVGGPADDETVRRALGLLAAEHPDDATIVDLASVTLDEATDFVRAHDVVTLVDDPCVIQEMPEFARGVAVAYCDSPGPLETANVPTFYCIAPTPEGWPAQRVESFYREYNDHMIRNLTVHEAMPGHFLQLAHARRYAGPTRVRPLTESGVFVEGWAVYAEELMAGLGFGGLPVRLQQLKMQLRMTINALLDQLVHCEGLPEAEAMALMTGRGFQEEGEATGKWRRALLTSTQLSTYFVGYTGLADIARSRPGEVSVRDWHDAMLAHDCPPPRHLRTLLGI</sequence>
<reference evidence="2" key="1">
    <citation type="submission" date="2016-06" db="EMBL/GenBank/DDBJ databases">
        <authorList>
            <person name="Varghese N."/>
            <person name="Submissions Spin"/>
        </authorList>
    </citation>
    <scope>NUCLEOTIDE SEQUENCE [LARGE SCALE GENOMIC DNA]</scope>
    <source>
        <strain evidence="2">DSM 43909</strain>
    </source>
</reference>
<name>A0A1C4ZTX9_MICVI</name>
<proteinExistence type="predicted"/>
<dbReference type="InterPro" id="IPR010281">
    <property type="entry name" value="DUF885"/>
</dbReference>
<evidence type="ECO:0000313" key="1">
    <source>
        <dbReference type="EMBL" id="SCF36467.1"/>
    </source>
</evidence>
<dbReference type="PANTHER" id="PTHR33361">
    <property type="entry name" value="GLR0591 PROTEIN"/>
    <property type="match status" value="1"/>
</dbReference>
<keyword evidence="2" id="KW-1185">Reference proteome</keyword>
<evidence type="ECO:0000313" key="2">
    <source>
        <dbReference type="Proteomes" id="UP000198242"/>
    </source>
</evidence>
<dbReference type="Proteomes" id="UP000198242">
    <property type="component" value="Chromosome I"/>
</dbReference>
<gene>
    <name evidence="1" type="ORF">GA0074695_6124</name>
</gene>
<dbReference type="Pfam" id="PF05960">
    <property type="entry name" value="DUF885"/>
    <property type="match status" value="1"/>
</dbReference>
<accession>A0A1C4ZTX9</accession>
<protein>
    <submittedName>
        <fullName evidence="1">Uncharacterized conserved protein, DUF885 familyt</fullName>
    </submittedName>
</protein>
<dbReference type="PANTHER" id="PTHR33361:SF15">
    <property type="entry name" value="DUF885 FAMILY LIPOPROTEIN"/>
    <property type="match status" value="1"/>
</dbReference>
<organism evidence="1 2">
    <name type="scientific">Micromonospora viridifaciens</name>
    <dbReference type="NCBI Taxonomy" id="1881"/>
    <lineage>
        <taxon>Bacteria</taxon>
        <taxon>Bacillati</taxon>
        <taxon>Actinomycetota</taxon>
        <taxon>Actinomycetes</taxon>
        <taxon>Micromonosporales</taxon>
        <taxon>Micromonosporaceae</taxon>
        <taxon>Micromonospora</taxon>
    </lineage>
</organism>
<dbReference type="EMBL" id="LT607411">
    <property type="protein sequence ID" value="SCF36467.1"/>
    <property type="molecule type" value="Genomic_DNA"/>
</dbReference>
<dbReference type="RefSeq" id="WP_089009332.1">
    <property type="nucleotide sequence ID" value="NZ_LT607411.1"/>
</dbReference>